<sequence length="379" mass="40925">MGGDPGDADVHRETGAAGDRYRMLFENNPIVIWEHDFSAAKSYLNSLRVDPTEVAAFLDSHPSEVAALFDEVETVDVNRNAVEYYGARSKEHLLDNVDQVLDEEAWDLTVELWAGIAAGKTRFRGETVANTFDGKRRHQILQLYVPEAYAETYERVYMTGTDITDLKERERELQRERDKLDEFASIVSHDLRNPLGVAQGRIALARADGDLSHLAPAARSIDRSLELIDDLLSLARAGSEIGDLDDIPLAAVVRDCEAQVDGAAVSLVGDLPTIRADRSRVGTLLENLLRNAVEHGGGDVAIAVGGLDGGFYLEDDGAGIPADDRDAVFDVGFSSNADGTGFGLSIVAQIADAHGWDVRVTDGADGGARFEVTGVESAS</sequence>
<dbReference type="SMART" id="SM00387">
    <property type="entry name" value="HATPase_c"/>
    <property type="match status" value="1"/>
</dbReference>
<dbReference type="PANTHER" id="PTHR43711">
    <property type="entry name" value="TWO-COMPONENT HISTIDINE KINASE"/>
    <property type="match status" value="1"/>
</dbReference>
<keyword evidence="8" id="KW-1185">Reference proteome</keyword>
<keyword evidence="5" id="KW-0902">Two-component regulatory system</keyword>
<dbReference type="InterPro" id="IPR003594">
    <property type="entry name" value="HATPase_dom"/>
</dbReference>
<evidence type="ECO:0000256" key="1">
    <source>
        <dbReference type="ARBA" id="ARBA00000085"/>
    </source>
</evidence>
<evidence type="ECO:0000256" key="5">
    <source>
        <dbReference type="ARBA" id="ARBA00023012"/>
    </source>
</evidence>
<dbReference type="InterPro" id="IPR003661">
    <property type="entry name" value="HisK_dim/P_dom"/>
</dbReference>
<dbReference type="PANTHER" id="PTHR43711:SF1">
    <property type="entry name" value="HISTIDINE KINASE 1"/>
    <property type="match status" value="1"/>
</dbReference>
<evidence type="ECO:0000256" key="3">
    <source>
        <dbReference type="ARBA" id="ARBA00022679"/>
    </source>
</evidence>
<dbReference type="InterPro" id="IPR036890">
    <property type="entry name" value="HATPase_C_sf"/>
</dbReference>
<dbReference type="AlphaFoldDB" id="A0A7D4D2P6"/>
<dbReference type="EMBL" id="CP053941">
    <property type="protein sequence ID" value="QKG91622.1"/>
    <property type="molecule type" value="Genomic_DNA"/>
</dbReference>
<dbReference type="Gene3D" id="1.10.287.130">
    <property type="match status" value="1"/>
</dbReference>
<name>A0A7D4D2P6_9EURY</name>
<evidence type="ECO:0000256" key="4">
    <source>
        <dbReference type="ARBA" id="ARBA00022777"/>
    </source>
</evidence>
<protein>
    <recommendedName>
        <fullName evidence="2">histidine kinase</fullName>
        <ecNumber evidence="2">2.7.13.3</ecNumber>
    </recommendedName>
</protein>
<dbReference type="CDD" id="cd00082">
    <property type="entry name" value="HisKA"/>
    <property type="match status" value="1"/>
</dbReference>
<dbReference type="KEGG" id="hsai:HPS36_01715"/>
<proteinExistence type="predicted"/>
<dbReference type="InterPro" id="IPR035965">
    <property type="entry name" value="PAS-like_dom_sf"/>
</dbReference>
<dbReference type="InterPro" id="IPR050736">
    <property type="entry name" value="Sensor_HK_Regulatory"/>
</dbReference>
<comment type="catalytic activity">
    <reaction evidence="1">
        <text>ATP + protein L-histidine = ADP + protein N-phospho-L-histidine.</text>
        <dbReference type="EC" id="2.7.13.3"/>
    </reaction>
</comment>
<dbReference type="SUPFAM" id="SSF47384">
    <property type="entry name" value="Homodimeric domain of signal transducing histidine kinase"/>
    <property type="match status" value="1"/>
</dbReference>
<accession>A0A7D4D2P6</accession>
<dbReference type="GeneID" id="55593679"/>
<dbReference type="SMART" id="SM00388">
    <property type="entry name" value="HisKA"/>
    <property type="match status" value="1"/>
</dbReference>
<dbReference type="InterPro" id="IPR036097">
    <property type="entry name" value="HisK_dim/P_sf"/>
</dbReference>
<organism evidence="7 8">
    <name type="scientific">Halorubrum salinarum</name>
    <dbReference type="NCBI Taxonomy" id="2739057"/>
    <lineage>
        <taxon>Archaea</taxon>
        <taxon>Methanobacteriati</taxon>
        <taxon>Methanobacteriota</taxon>
        <taxon>Stenosarchaea group</taxon>
        <taxon>Halobacteria</taxon>
        <taxon>Halobacteriales</taxon>
        <taxon>Haloferacaceae</taxon>
        <taxon>Halorubrum</taxon>
    </lineage>
</organism>
<dbReference type="Proteomes" id="UP000505020">
    <property type="component" value="Chromosome"/>
</dbReference>
<dbReference type="SUPFAM" id="SSF55785">
    <property type="entry name" value="PYP-like sensor domain (PAS domain)"/>
    <property type="match status" value="1"/>
</dbReference>
<gene>
    <name evidence="7" type="ORF">HPS36_01715</name>
</gene>
<dbReference type="CDD" id="cd00075">
    <property type="entry name" value="HATPase"/>
    <property type="match status" value="1"/>
</dbReference>
<dbReference type="Gene3D" id="3.30.450.20">
    <property type="entry name" value="PAS domain"/>
    <property type="match status" value="1"/>
</dbReference>
<dbReference type="Gene3D" id="3.30.565.10">
    <property type="entry name" value="Histidine kinase-like ATPase, C-terminal domain"/>
    <property type="match status" value="1"/>
</dbReference>
<evidence type="ECO:0000259" key="6">
    <source>
        <dbReference type="PROSITE" id="PS50109"/>
    </source>
</evidence>
<dbReference type="GO" id="GO:0000155">
    <property type="term" value="F:phosphorelay sensor kinase activity"/>
    <property type="evidence" value="ECO:0007669"/>
    <property type="project" value="InterPro"/>
</dbReference>
<dbReference type="EC" id="2.7.13.3" evidence="2"/>
<dbReference type="Pfam" id="PF00512">
    <property type="entry name" value="HisKA"/>
    <property type="match status" value="1"/>
</dbReference>
<keyword evidence="4 7" id="KW-0418">Kinase</keyword>
<keyword evidence="3" id="KW-0808">Transferase</keyword>
<dbReference type="PROSITE" id="PS50109">
    <property type="entry name" value="HIS_KIN"/>
    <property type="match status" value="1"/>
</dbReference>
<dbReference type="Pfam" id="PF02518">
    <property type="entry name" value="HATPase_c"/>
    <property type="match status" value="1"/>
</dbReference>
<dbReference type="InterPro" id="IPR005467">
    <property type="entry name" value="His_kinase_dom"/>
</dbReference>
<dbReference type="RefSeq" id="WP_173228267.1">
    <property type="nucleotide sequence ID" value="NZ_CP053941.1"/>
</dbReference>
<feature type="domain" description="Histidine kinase" evidence="6">
    <location>
        <begin position="186"/>
        <end position="373"/>
    </location>
</feature>
<dbReference type="SUPFAM" id="SSF55874">
    <property type="entry name" value="ATPase domain of HSP90 chaperone/DNA topoisomerase II/histidine kinase"/>
    <property type="match status" value="1"/>
</dbReference>
<evidence type="ECO:0000313" key="7">
    <source>
        <dbReference type="EMBL" id="QKG91622.1"/>
    </source>
</evidence>
<reference evidence="7 8" key="1">
    <citation type="submission" date="2020-05" db="EMBL/GenBank/DDBJ databases">
        <title>Halorubrum RHB-C sp.nov., an extremely halophilic archaeon isolated from solar salt farm.</title>
        <authorList>
            <person name="Ho H."/>
            <person name="Danganan R.E."/>
            <person name="Dedeles G.R."/>
            <person name="Kim S.-G."/>
        </authorList>
    </citation>
    <scope>NUCLEOTIDE SEQUENCE [LARGE SCALE GENOMIC DNA]</scope>
    <source>
        <strain evidence="7 8">RHB-C</strain>
    </source>
</reference>
<evidence type="ECO:0000256" key="2">
    <source>
        <dbReference type="ARBA" id="ARBA00012438"/>
    </source>
</evidence>
<evidence type="ECO:0000313" key="8">
    <source>
        <dbReference type="Proteomes" id="UP000505020"/>
    </source>
</evidence>